<keyword evidence="1" id="KW-0732">Signal</keyword>
<dbReference type="Gene3D" id="2.30.180.10">
    <property type="entry name" value="FAS1 domain"/>
    <property type="match status" value="1"/>
</dbReference>
<feature type="signal peptide" evidence="1">
    <location>
        <begin position="1"/>
        <end position="22"/>
    </location>
</feature>
<accession>A0A1E7EQY0</accession>
<dbReference type="EMBL" id="KV784381">
    <property type="protein sequence ID" value="OEU08226.1"/>
    <property type="molecule type" value="Genomic_DNA"/>
</dbReference>
<sequence length="591" mass="63853">MKLSSACLRITITSSVVLSVLGHATLIDPAPPKRILTPCGDSCAEFVADYEPKGTPKSHLAFLGYNAHWFTTGTAPGCNATGENPIGKWGFCEELMEPTLKSIDQISNPKFYFDGDCDGEKKLAAYHYKNDTKECVKDMEYRQAEVDKGNVSASVFSGNPWFVPGTAAVVDSCGVLGGWKYENARDFMKGPNNTFFSVRNDVNGDMPPKYMNPPAGTLGSTVLSETVNMRMQDAQGKSAAAYPVVWTAGEIVEGAYNVGANHGGGHQYRLCPVENLNNNTLDESCFQSTVMEFANDRSLFIAMSDDGTVIANITFDAMDIDDGNTDGVMPKGSTWRKIGIPACAGWNLGTGNSCTRGPQFTDHAPPGYYGLGGGDPEANSPDLQAVLSSSKIIDKLEVPEGLSGDYVVSWRWDAEQSAQVWTSCAIVTIVDPENMLGDGDSNNNDNDKCETLYDIVCDSNDFSLFCDALKAASLDSSFDEETWTVFIPNNEAIESAGELGLESMSNDAKTNILMFHAVAGKVLSSDDLKCTEKVQMFNGDSSRTKCNNDAMYQNGAGNDQLVNSAQIIQTDIKFCNGVAHVVDGVMFPKFY</sequence>
<dbReference type="InParanoid" id="A0A1E7EQY0"/>
<name>A0A1E7EQY0_9STRA</name>
<evidence type="ECO:0000313" key="4">
    <source>
        <dbReference type="Proteomes" id="UP000095751"/>
    </source>
</evidence>
<dbReference type="PROSITE" id="PS50213">
    <property type="entry name" value="FAS1"/>
    <property type="match status" value="1"/>
</dbReference>
<dbReference type="Proteomes" id="UP000095751">
    <property type="component" value="Unassembled WGS sequence"/>
</dbReference>
<keyword evidence="4" id="KW-1185">Reference proteome</keyword>
<dbReference type="InterPro" id="IPR036378">
    <property type="entry name" value="FAS1_dom_sf"/>
</dbReference>
<dbReference type="InterPro" id="IPR000782">
    <property type="entry name" value="FAS1_domain"/>
</dbReference>
<dbReference type="OrthoDB" id="286301at2759"/>
<dbReference type="AlphaFoldDB" id="A0A1E7EQY0"/>
<dbReference type="KEGG" id="fcy:FRACYDRAFT_250013"/>
<dbReference type="SUPFAM" id="SSF82153">
    <property type="entry name" value="FAS1 domain"/>
    <property type="match status" value="1"/>
</dbReference>
<reference evidence="3 4" key="1">
    <citation type="submission" date="2016-09" db="EMBL/GenBank/DDBJ databases">
        <title>Extensive genetic diversity and differential bi-allelic expression allows diatom success in the polar Southern Ocean.</title>
        <authorList>
            <consortium name="DOE Joint Genome Institute"/>
            <person name="Mock T."/>
            <person name="Otillar R.P."/>
            <person name="Strauss J."/>
            <person name="Dupont C."/>
            <person name="Frickenhaus S."/>
            <person name="Maumus F."/>
            <person name="Mcmullan M."/>
            <person name="Sanges R."/>
            <person name="Schmutz J."/>
            <person name="Toseland A."/>
            <person name="Valas R."/>
            <person name="Veluchamy A."/>
            <person name="Ward B.J."/>
            <person name="Allen A."/>
            <person name="Barry K."/>
            <person name="Falciatore A."/>
            <person name="Ferrante M."/>
            <person name="Fortunato A.E."/>
            <person name="Gloeckner G."/>
            <person name="Gruber A."/>
            <person name="Hipkin R."/>
            <person name="Janech M."/>
            <person name="Kroth P."/>
            <person name="Leese F."/>
            <person name="Lindquist E."/>
            <person name="Lyon B.R."/>
            <person name="Martin J."/>
            <person name="Mayer C."/>
            <person name="Parker M."/>
            <person name="Quesneville H."/>
            <person name="Raymond J."/>
            <person name="Uhlig C."/>
            <person name="Valentin K.U."/>
            <person name="Worden A.Z."/>
            <person name="Armbrust E.V."/>
            <person name="Bowler C."/>
            <person name="Green B."/>
            <person name="Moulton V."/>
            <person name="Van Oosterhout C."/>
            <person name="Grigoriev I."/>
        </authorList>
    </citation>
    <scope>NUCLEOTIDE SEQUENCE [LARGE SCALE GENOMIC DNA]</scope>
    <source>
        <strain evidence="3 4">CCMP1102</strain>
    </source>
</reference>
<gene>
    <name evidence="3" type="ORF">FRACYDRAFT_250013</name>
</gene>
<dbReference type="Pfam" id="PF02469">
    <property type="entry name" value="Fasciclin"/>
    <property type="match status" value="1"/>
</dbReference>
<dbReference type="PANTHER" id="PTHR10900">
    <property type="entry name" value="PERIOSTIN-RELATED"/>
    <property type="match status" value="1"/>
</dbReference>
<dbReference type="SMART" id="SM00554">
    <property type="entry name" value="FAS1"/>
    <property type="match status" value="1"/>
</dbReference>
<protein>
    <submittedName>
        <fullName evidence="3">Fasciclin-domain-containing protein</fullName>
    </submittedName>
</protein>
<evidence type="ECO:0000256" key="1">
    <source>
        <dbReference type="SAM" id="SignalP"/>
    </source>
</evidence>
<feature type="domain" description="FAS1" evidence="2">
    <location>
        <begin position="449"/>
        <end position="586"/>
    </location>
</feature>
<evidence type="ECO:0000259" key="2">
    <source>
        <dbReference type="PROSITE" id="PS50213"/>
    </source>
</evidence>
<proteinExistence type="predicted"/>
<evidence type="ECO:0000313" key="3">
    <source>
        <dbReference type="EMBL" id="OEU08226.1"/>
    </source>
</evidence>
<feature type="chain" id="PRO_5009192135" evidence="1">
    <location>
        <begin position="23"/>
        <end position="591"/>
    </location>
</feature>
<dbReference type="InterPro" id="IPR050904">
    <property type="entry name" value="Adhesion/Biosynth-related"/>
</dbReference>
<organism evidence="3 4">
    <name type="scientific">Fragilariopsis cylindrus CCMP1102</name>
    <dbReference type="NCBI Taxonomy" id="635003"/>
    <lineage>
        <taxon>Eukaryota</taxon>
        <taxon>Sar</taxon>
        <taxon>Stramenopiles</taxon>
        <taxon>Ochrophyta</taxon>
        <taxon>Bacillariophyta</taxon>
        <taxon>Bacillariophyceae</taxon>
        <taxon>Bacillariophycidae</taxon>
        <taxon>Bacillariales</taxon>
        <taxon>Bacillariaceae</taxon>
        <taxon>Fragilariopsis</taxon>
    </lineage>
</organism>